<accession>C7MKZ3</accession>
<organism evidence="1 2">
    <name type="scientific">Cryptobacterium curtum (strain ATCC 700683 / DSM 15641 / CCUG 43107 / 12-3)</name>
    <dbReference type="NCBI Taxonomy" id="469378"/>
    <lineage>
        <taxon>Bacteria</taxon>
        <taxon>Bacillati</taxon>
        <taxon>Actinomycetota</taxon>
        <taxon>Coriobacteriia</taxon>
        <taxon>Eggerthellales</taxon>
        <taxon>Eggerthellaceae</taxon>
        <taxon>Cryptobacterium</taxon>
    </lineage>
</organism>
<proteinExistence type="predicted"/>
<protein>
    <recommendedName>
        <fullName evidence="3">DUF1292 domain-containing protein</fullName>
    </recommendedName>
</protein>
<dbReference type="eggNOG" id="ENOG5032RHV">
    <property type="taxonomic scope" value="Bacteria"/>
</dbReference>
<dbReference type="RefSeq" id="WP_015778803.1">
    <property type="nucleotide sequence ID" value="NC_013170.1"/>
</dbReference>
<evidence type="ECO:0000313" key="2">
    <source>
        <dbReference type="Proteomes" id="UP000000954"/>
    </source>
</evidence>
<dbReference type="OrthoDB" id="3177098at2"/>
<evidence type="ECO:0000313" key="1">
    <source>
        <dbReference type="EMBL" id="ACU94940.1"/>
    </source>
</evidence>
<evidence type="ECO:0008006" key="3">
    <source>
        <dbReference type="Google" id="ProtNLM"/>
    </source>
</evidence>
<name>C7MKZ3_CRYCD</name>
<dbReference type="EMBL" id="CP001682">
    <property type="protein sequence ID" value="ACU94940.1"/>
    <property type="molecule type" value="Genomic_DNA"/>
</dbReference>
<dbReference type="Proteomes" id="UP000000954">
    <property type="component" value="Chromosome"/>
</dbReference>
<dbReference type="STRING" id="469378.Ccur_12590"/>
<keyword evidence="2" id="KW-1185">Reference proteome</keyword>
<sequence>MRTGSAPNFAPPVEEGAVFTFEDESGVEVALEFLGLLLFNETRYGFFFPVSDDAPALSSGEIVVLQVTELDSEGQPTSFEMLDDEATALAVYEEFKKAAKGLYDFE</sequence>
<gene>
    <name evidence="1" type="ordered locus">Ccur_12590</name>
</gene>
<dbReference type="HOGENOM" id="CLU_2206304_0_0_11"/>
<dbReference type="AlphaFoldDB" id="C7MKZ3"/>
<dbReference type="KEGG" id="ccu:Ccur_12590"/>
<reference evidence="1 2" key="1">
    <citation type="journal article" date="2009" name="Stand. Genomic Sci.">
        <title>Complete genome sequence of Cryptobacterium curtum type strain (12-3).</title>
        <authorList>
            <person name="Mavrommatis K."/>
            <person name="Pukall R."/>
            <person name="Rohde C."/>
            <person name="Chen F."/>
            <person name="Sims D."/>
            <person name="Brettin T."/>
            <person name="Kuske C."/>
            <person name="Detter J.C."/>
            <person name="Han C."/>
            <person name="Lapidus A."/>
            <person name="Copeland A."/>
            <person name="Glavina Del Rio T."/>
            <person name="Nolan M."/>
            <person name="Lucas S."/>
            <person name="Tice H."/>
            <person name="Cheng J.F."/>
            <person name="Bruce D."/>
            <person name="Goodwin L."/>
            <person name="Pitluck S."/>
            <person name="Ovchinnikova G."/>
            <person name="Pati A."/>
            <person name="Ivanova N."/>
            <person name="Chen A."/>
            <person name="Palaniappan K."/>
            <person name="Chain P."/>
            <person name="D'haeseleer P."/>
            <person name="Goker M."/>
            <person name="Bristow J."/>
            <person name="Eisen J.A."/>
            <person name="Markowitz V."/>
            <person name="Hugenholtz P."/>
            <person name="Rohde M."/>
            <person name="Klenk H.P."/>
            <person name="Kyrpides N.C."/>
        </authorList>
    </citation>
    <scope>NUCLEOTIDE SEQUENCE [LARGE SCALE GENOMIC DNA]</scope>
    <source>
        <strain evidence="2">ATCC 700683 / DSM 15641 / 12-3</strain>
    </source>
</reference>